<dbReference type="EMBL" id="BARW01002415">
    <property type="protein sequence ID" value="GAI71121.1"/>
    <property type="molecule type" value="Genomic_DNA"/>
</dbReference>
<dbReference type="AlphaFoldDB" id="X1RW14"/>
<comment type="caution">
    <text evidence="1">The sequence shown here is derived from an EMBL/GenBank/DDBJ whole genome shotgun (WGS) entry which is preliminary data.</text>
</comment>
<gene>
    <name evidence="1" type="ORF">S12H4_06757</name>
</gene>
<proteinExistence type="predicted"/>
<organism evidence="1">
    <name type="scientific">marine sediment metagenome</name>
    <dbReference type="NCBI Taxonomy" id="412755"/>
    <lineage>
        <taxon>unclassified sequences</taxon>
        <taxon>metagenomes</taxon>
        <taxon>ecological metagenomes</taxon>
    </lineage>
</organism>
<name>X1RW14_9ZZZZ</name>
<protein>
    <submittedName>
        <fullName evidence="1">Uncharacterized protein</fullName>
    </submittedName>
</protein>
<feature type="non-terminal residue" evidence="1">
    <location>
        <position position="333"/>
    </location>
</feature>
<evidence type="ECO:0000313" key="1">
    <source>
        <dbReference type="EMBL" id="GAI71121.1"/>
    </source>
</evidence>
<accession>X1RW14</accession>
<reference evidence="1" key="1">
    <citation type="journal article" date="2014" name="Front. Microbiol.">
        <title>High frequency of phylogenetically diverse reductive dehalogenase-homologous genes in deep subseafloor sedimentary metagenomes.</title>
        <authorList>
            <person name="Kawai M."/>
            <person name="Futagami T."/>
            <person name="Toyoda A."/>
            <person name="Takaki Y."/>
            <person name="Nishi S."/>
            <person name="Hori S."/>
            <person name="Arai W."/>
            <person name="Tsubouchi T."/>
            <person name="Morono Y."/>
            <person name="Uchiyama I."/>
            <person name="Ito T."/>
            <person name="Fujiyama A."/>
            <person name="Inagaki F."/>
            <person name="Takami H."/>
        </authorList>
    </citation>
    <scope>NUCLEOTIDE SEQUENCE</scope>
    <source>
        <strain evidence="1">Expedition CK06-06</strain>
    </source>
</reference>
<sequence>MGRYEEIRRILRTLEHSHEIIHCMFIVPEALDANGEPTDPGNKLMKNQIAVWLDIAVYSQTEIDAGTWNPTVYDVIVLGSDNTTAWTLTNIDDLVSLHIPKICVTRDVAIKLLIGTDGGNTGAQTTIYFDNVMNQALKDVGIYSVGDRTVLSTARAIQMLDMSDADLAEELIAVDAVGSSGNNTKCIVAYCPKFARDGSINTNINGDALAASVMYIGYGKWFADTTALGKYLFECLVHLFLHEAISVSLFVRELGATTFIRLFGNMAGSFSNKNPLAEFIAGKDSVGTRNPTGKSWRDIIGTGYLDAGGGFGTDNVAADLLAIYNELTKIEAE</sequence>